<gene>
    <name evidence="7 9" type="primary">rpmE</name>
    <name evidence="9" type="ORF">F4Y42_17790</name>
</gene>
<reference evidence="9" key="1">
    <citation type="submission" date="2019-09" db="EMBL/GenBank/DDBJ databases">
        <title>Characterisation of the sponge microbiome using genome-centric metagenomics.</title>
        <authorList>
            <person name="Engelberts J.P."/>
            <person name="Robbins S.J."/>
            <person name="De Goeij J.M."/>
            <person name="Aranda M."/>
            <person name="Bell S.C."/>
            <person name="Webster N.S."/>
        </authorList>
    </citation>
    <scope>NUCLEOTIDE SEQUENCE</scope>
    <source>
        <strain evidence="9">SB0664_bin_27</strain>
    </source>
</reference>
<dbReference type="GO" id="GO:0005840">
    <property type="term" value="C:ribosome"/>
    <property type="evidence" value="ECO:0007669"/>
    <property type="project" value="UniProtKB-KW"/>
</dbReference>
<comment type="subunit">
    <text evidence="7">Part of the 50S ribosomal subunit.</text>
</comment>
<dbReference type="Gene3D" id="4.10.830.30">
    <property type="entry name" value="Ribosomal protein L31"/>
    <property type="match status" value="1"/>
</dbReference>
<comment type="caution">
    <text evidence="9">The sequence shown here is derived from an EMBL/GenBank/DDBJ whole genome shotgun (WGS) entry which is preliminary data.</text>
</comment>
<keyword evidence="3 7" id="KW-0694">RNA-binding</keyword>
<dbReference type="GO" id="GO:0019843">
    <property type="term" value="F:rRNA binding"/>
    <property type="evidence" value="ECO:0007669"/>
    <property type="project" value="UniProtKB-KW"/>
</dbReference>
<evidence type="ECO:0000313" key="9">
    <source>
        <dbReference type="EMBL" id="MXY95298.1"/>
    </source>
</evidence>
<proteinExistence type="inferred from homology"/>
<evidence type="ECO:0000256" key="3">
    <source>
        <dbReference type="ARBA" id="ARBA00022884"/>
    </source>
</evidence>
<feature type="compositionally biased region" description="Acidic residues" evidence="8">
    <location>
        <begin position="112"/>
        <end position="123"/>
    </location>
</feature>
<dbReference type="GO" id="GO:0006412">
    <property type="term" value="P:translation"/>
    <property type="evidence" value="ECO:0007669"/>
    <property type="project" value="UniProtKB-UniRule"/>
</dbReference>
<feature type="binding site" evidence="7">
    <location>
        <position position="17"/>
    </location>
    <ligand>
        <name>Zn(2+)</name>
        <dbReference type="ChEBI" id="CHEBI:29105"/>
    </ligand>
</feature>
<feature type="binding site" evidence="7">
    <location>
        <position position="37"/>
    </location>
    <ligand>
        <name>Zn(2+)</name>
        <dbReference type="ChEBI" id="CHEBI:29105"/>
    </ligand>
</feature>
<dbReference type="InterPro" id="IPR042105">
    <property type="entry name" value="Ribosomal_bL31_sf"/>
</dbReference>
<dbReference type="PROSITE" id="PS51257">
    <property type="entry name" value="PROKAR_LIPOPROTEIN"/>
    <property type="match status" value="1"/>
</dbReference>
<sequence length="123" mass="13608">MKPEIHPEYYATAQVICSCGNSWVTGSTTPVINVNICSQCHPFYTGEQRIVDSVGRVERFVRRLESRQSAAARQQIEAEVRQEAEAAARRARARGDDPEQAAAEVMSRLETEGEAEAEAEPEA</sequence>
<comment type="function">
    <text evidence="7">Binds the 23S rRNA.</text>
</comment>
<dbReference type="AlphaFoldDB" id="A0A6B0Z0X7"/>
<dbReference type="EMBL" id="VXRG01000142">
    <property type="protein sequence ID" value="MXY95298.1"/>
    <property type="molecule type" value="Genomic_DNA"/>
</dbReference>
<accession>A0A6B0Z0X7</accession>
<dbReference type="SUPFAM" id="SSF143800">
    <property type="entry name" value="L28p-like"/>
    <property type="match status" value="1"/>
</dbReference>
<evidence type="ECO:0000256" key="6">
    <source>
        <dbReference type="ARBA" id="ARBA00035687"/>
    </source>
</evidence>
<feature type="binding site" evidence="7">
    <location>
        <position position="19"/>
    </location>
    <ligand>
        <name>Zn(2+)</name>
        <dbReference type="ChEBI" id="CHEBI:29105"/>
    </ligand>
</feature>
<feature type="compositionally biased region" description="Basic and acidic residues" evidence="8">
    <location>
        <begin position="82"/>
        <end position="97"/>
    </location>
</feature>
<dbReference type="PANTHER" id="PTHR33280">
    <property type="entry name" value="50S RIBOSOMAL PROTEIN L31, CHLOROPLASTIC"/>
    <property type="match status" value="1"/>
</dbReference>
<evidence type="ECO:0000256" key="1">
    <source>
        <dbReference type="ARBA" id="ARBA00009296"/>
    </source>
</evidence>
<dbReference type="NCBIfam" id="NF000612">
    <property type="entry name" value="PRK00019.1"/>
    <property type="match status" value="1"/>
</dbReference>
<dbReference type="PANTHER" id="PTHR33280:SF1">
    <property type="entry name" value="LARGE RIBOSOMAL SUBUNIT PROTEIN BL31C"/>
    <property type="match status" value="1"/>
</dbReference>
<comment type="cofactor">
    <cofactor evidence="7">
        <name>Zn(2+)</name>
        <dbReference type="ChEBI" id="CHEBI:29105"/>
    </cofactor>
    <text evidence="7">Binds 1 zinc ion per subunit.</text>
</comment>
<dbReference type="InterPro" id="IPR002150">
    <property type="entry name" value="Ribosomal_bL31"/>
</dbReference>
<dbReference type="PRINTS" id="PR01249">
    <property type="entry name" value="RIBOSOMALL31"/>
</dbReference>
<dbReference type="InterPro" id="IPR034704">
    <property type="entry name" value="Ribosomal_bL28/bL31-like_sf"/>
</dbReference>
<evidence type="ECO:0000256" key="5">
    <source>
        <dbReference type="ARBA" id="ARBA00023274"/>
    </source>
</evidence>
<dbReference type="GO" id="GO:0046872">
    <property type="term" value="F:metal ion binding"/>
    <property type="evidence" value="ECO:0007669"/>
    <property type="project" value="UniProtKB-KW"/>
</dbReference>
<evidence type="ECO:0000256" key="8">
    <source>
        <dbReference type="SAM" id="MobiDB-lite"/>
    </source>
</evidence>
<organism evidence="9">
    <name type="scientific">Caldilineaceae bacterium SB0664_bin_27</name>
    <dbReference type="NCBI Taxonomy" id="2605260"/>
    <lineage>
        <taxon>Bacteria</taxon>
        <taxon>Bacillati</taxon>
        <taxon>Chloroflexota</taxon>
        <taxon>Caldilineae</taxon>
        <taxon>Caldilineales</taxon>
        <taxon>Caldilineaceae</taxon>
    </lineage>
</organism>
<keyword evidence="7" id="KW-0862">Zinc</keyword>
<comment type="similarity">
    <text evidence="1 7">Belongs to the bacterial ribosomal protein bL31 family. Type A subfamily.</text>
</comment>
<dbReference type="GO" id="GO:0003735">
    <property type="term" value="F:structural constituent of ribosome"/>
    <property type="evidence" value="ECO:0007669"/>
    <property type="project" value="InterPro"/>
</dbReference>
<dbReference type="InterPro" id="IPR027491">
    <property type="entry name" value="Ribosomal_bL31_A"/>
</dbReference>
<keyword evidence="4 7" id="KW-0689">Ribosomal protein</keyword>
<name>A0A6B0Z0X7_9CHLR</name>
<evidence type="ECO:0000256" key="7">
    <source>
        <dbReference type="HAMAP-Rule" id="MF_00501"/>
    </source>
</evidence>
<keyword evidence="5 7" id="KW-0687">Ribonucleoprotein</keyword>
<dbReference type="Pfam" id="PF01197">
    <property type="entry name" value="Ribosomal_L31"/>
    <property type="match status" value="1"/>
</dbReference>
<dbReference type="HAMAP" id="MF_00501">
    <property type="entry name" value="Ribosomal_bL31_1"/>
    <property type="match status" value="1"/>
</dbReference>
<evidence type="ECO:0000256" key="2">
    <source>
        <dbReference type="ARBA" id="ARBA00022730"/>
    </source>
</evidence>
<protein>
    <recommendedName>
        <fullName evidence="6 7">Large ribosomal subunit protein bL31</fullName>
    </recommendedName>
</protein>
<evidence type="ECO:0000256" key="4">
    <source>
        <dbReference type="ARBA" id="ARBA00022980"/>
    </source>
</evidence>
<keyword evidence="7" id="KW-0479">Metal-binding</keyword>
<dbReference type="GO" id="GO:1990904">
    <property type="term" value="C:ribonucleoprotein complex"/>
    <property type="evidence" value="ECO:0007669"/>
    <property type="project" value="UniProtKB-KW"/>
</dbReference>
<dbReference type="NCBIfam" id="TIGR00105">
    <property type="entry name" value="L31"/>
    <property type="match status" value="1"/>
</dbReference>
<feature type="region of interest" description="Disordered" evidence="8">
    <location>
        <begin position="82"/>
        <end position="123"/>
    </location>
</feature>
<keyword evidence="2 7" id="KW-0699">rRNA-binding</keyword>
<feature type="binding site" evidence="7">
    <location>
        <position position="40"/>
    </location>
    <ligand>
        <name>Zn(2+)</name>
        <dbReference type="ChEBI" id="CHEBI:29105"/>
    </ligand>
</feature>